<dbReference type="SUPFAM" id="SSF48371">
    <property type="entry name" value="ARM repeat"/>
    <property type="match status" value="1"/>
</dbReference>
<protein>
    <submittedName>
        <fullName evidence="1">DNA alkylation repair enzyme</fullName>
    </submittedName>
</protein>
<dbReference type="InterPro" id="IPR016024">
    <property type="entry name" value="ARM-type_fold"/>
</dbReference>
<sequence length="376" mass="42572">MPELLKNRYNYESLYELALSIRAVYPSFRVKDFLNGIMDETWEGLELKARMRQITLNLGRYLPDDYEQALGIIDKVTAGYPDGFNDFTLMYFPDFVEMYGQNESYWDLSIDALERYTQFSTSEFAVRPFIINHEKRMMAQMAAWAGHDNEHVRRLASEGCRPQLPWGQALTGFKRDPAPVLVILERLKADPSLYVRKSVANNLNDISKTHPGLVADIAKKWYGNNRDTDWIVKHGCRTLLKKGNRDVLDIFGFADAGCVKAEGFALESASVCIGGNMTFSFSVEAHKAARIRLEYGIDYVKANGSRSRKIFQISELSLKENERKAYTKKHSFADAGTRTHYPGTHSVTLIVNGAGRGTLDFEVTAGQRGPHQGKRA</sequence>
<dbReference type="EMBL" id="CACRUA010000009">
    <property type="protein sequence ID" value="VYT95627.1"/>
    <property type="molecule type" value="Genomic_DNA"/>
</dbReference>
<dbReference type="InterPro" id="IPR014825">
    <property type="entry name" value="DNA_alkylation"/>
</dbReference>
<gene>
    <name evidence="1" type="ORF">CSLFYP84_01007</name>
</gene>
<dbReference type="Pfam" id="PF08713">
    <property type="entry name" value="DNA_alkylation"/>
    <property type="match status" value="1"/>
</dbReference>
<organism evidence="1">
    <name type="scientific">Clostridium symbiosum</name>
    <name type="common">Bacteroides symbiosus</name>
    <dbReference type="NCBI Taxonomy" id="1512"/>
    <lineage>
        <taxon>Bacteria</taxon>
        <taxon>Bacillati</taxon>
        <taxon>Bacillota</taxon>
        <taxon>Clostridia</taxon>
        <taxon>Lachnospirales</taxon>
        <taxon>Lachnospiraceae</taxon>
        <taxon>Otoolea</taxon>
    </lineage>
</organism>
<evidence type="ECO:0000313" key="1">
    <source>
        <dbReference type="EMBL" id="VYT95627.1"/>
    </source>
</evidence>
<proteinExistence type="predicted"/>
<dbReference type="AlphaFoldDB" id="A0A6N3AYK1"/>
<dbReference type="Gene3D" id="1.25.40.290">
    <property type="entry name" value="ARM repeat domains"/>
    <property type="match status" value="1"/>
</dbReference>
<dbReference type="RefSeq" id="WP_054345698.1">
    <property type="nucleotide sequence ID" value="NZ_CACRUA010000009.1"/>
</dbReference>
<accession>A0A6N3AYK1</accession>
<reference evidence="1" key="1">
    <citation type="submission" date="2019-11" db="EMBL/GenBank/DDBJ databases">
        <authorList>
            <person name="Feng L."/>
        </authorList>
    </citation>
    <scope>NUCLEOTIDE SEQUENCE</scope>
    <source>
        <strain evidence="1">CsymbiosumLFYP84</strain>
    </source>
</reference>
<name>A0A6N3AYK1_CLOSY</name>